<keyword evidence="2" id="KW-1185">Reference proteome</keyword>
<evidence type="ECO:0008006" key="3">
    <source>
        <dbReference type="Google" id="ProtNLM"/>
    </source>
</evidence>
<dbReference type="AlphaFoldDB" id="A0A1M5HB47"/>
<reference evidence="2" key="1">
    <citation type="submission" date="2016-11" db="EMBL/GenBank/DDBJ databases">
        <authorList>
            <person name="Varghese N."/>
            <person name="Submissions S."/>
        </authorList>
    </citation>
    <scope>NUCLEOTIDE SEQUENCE [LARGE SCALE GENOMIC DNA]</scope>
    <source>
        <strain evidence="2">CGMCC 1.7063</strain>
    </source>
</reference>
<proteinExistence type="predicted"/>
<dbReference type="Pfam" id="PF04315">
    <property type="entry name" value="EpmC"/>
    <property type="match status" value="1"/>
</dbReference>
<dbReference type="InterPro" id="IPR007411">
    <property type="entry name" value="EpmC"/>
</dbReference>
<evidence type="ECO:0000313" key="1">
    <source>
        <dbReference type="EMBL" id="SHG13230.1"/>
    </source>
</evidence>
<dbReference type="RefSeq" id="WP_234995043.1">
    <property type="nucleotide sequence ID" value="NZ_FQVA01000007.1"/>
</dbReference>
<dbReference type="EMBL" id="FQVA01000007">
    <property type="protein sequence ID" value="SHG13230.1"/>
    <property type="molecule type" value="Genomic_DNA"/>
</dbReference>
<organism evidence="1 2">
    <name type="scientific">Microbulbifer donghaiensis</name>
    <dbReference type="NCBI Taxonomy" id="494016"/>
    <lineage>
        <taxon>Bacteria</taxon>
        <taxon>Pseudomonadati</taxon>
        <taxon>Pseudomonadota</taxon>
        <taxon>Gammaproteobacteria</taxon>
        <taxon>Cellvibrionales</taxon>
        <taxon>Microbulbiferaceae</taxon>
        <taxon>Microbulbifer</taxon>
    </lineage>
</organism>
<protein>
    <recommendedName>
        <fullName evidence="3">Elongation factor P hydroxylase</fullName>
    </recommendedName>
</protein>
<sequence length="200" mass="22472">MSAPSLELAPAPTTEALADRIVAVFDRCFASPRGLNTRLRGGFDEPYYRPATEGRPAHEELRYHRVEFTRDYAASALHEAAHWCVAGAARRQLPDYGYWYAPDGRSEEQQAEFERVEVKPQALEWIFARASGLRFRVSADNLESGLGPSDSFKRAIWQQVRDNCRQGVNERAATFARALAAEFGRPDPLDPALYQLAELA</sequence>
<name>A0A1M5HB47_9GAMM</name>
<accession>A0A1M5HB47</accession>
<dbReference type="STRING" id="494016.SAMN04487965_3362"/>
<evidence type="ECO:0000313" key="2">
    <source>
        <dbReference type="Proteomes" id="UP000184170"/>
    </source>
</evidence>
<dbReference type="Proteomes" id="UP000184170">
    <property type="component" value="Unassembled WGS sequence"/>
</dbReference>
<gene>
    <name evidence="1" type="ORF">SAMN04487965_3362</name>
</gene>